<name>A0A392VX79_9FABA</name>
<keyword evidence="3" id="KW-1185">Reference proteome</keyword>
<feature type="non-terminal residue" evidence="2">
    <location>
        <position position="1"/>
    </location>
</feature>
<accession>A0A392VX79</accession>
<evidence type="ECO:0000313" key="3">
    <source>
        <dbReference type="Proteomes" id="UP000265520"/>
    </source>
</evidence>
<feature type="compositionally biased region" description="Acidic residues" evidence="1">
    <location>
        <begin position="36"/>
        <end position="69"/>
    </location>
</feature>
<comment type="caution">
    <text evidence="2">The sequence shown here is derived from an EMBL/GenBank/DDBJ whole genome shotgun (WGS) entry which is preliminary data.</text>
</comment>
<evidence type="ECO:0000256" key="1">
    <source>
        <dbReference type="SAM" id="MobiDB-lite"/>
    </source>
</evidence>
<protein>
    <submittedName>
        <fullName evidence="2">Uncharacterized protein</fullName>
    </submittedName>
</protein>
<feature type="compositionally biased region" description="Basic and acidic residues" evidence="1">
    <location>
        <begin position="1"/>
        <end position="10"/>
    </location>
</feature>
<dbReference type="Proteomes" id="UP000265520">
    <property type="component" value="Unassembled WGS sequence"/>
</dbReference>
<feature type="non-terminal residue" evidence="2">
    <location>
        <position position="69"/>
    </location>
</feature>
<dbReference type="AlphaFoldDB" id="A0A392VX79"/>
<feature type="compositionally biased region" description="Basic and acidic residues" evidence="1">
    <location>
        <begin position="24"/>
        <end position="35"/>
    </location>
</feature>
<organism evidence="2 3">
    <name type="scientific">Trifolium medium</name>
    <dbReference type="NCBI Taxonomy" id="97028"/>
    <lineage>
        <taxon>Eukaryota</taxon>
        <taxon>Viridiplantae</taxon>
        <taxon>Streptophyta</taxon>
        <taxon>Embryophyta</taxon>
        <taxon>Tracheophyta</taxon>
        <taxon>Spermatophyta</taxon>
        <taxon>Magnoliopsida</taxon>
        <taxon>eudicotyledons</taxon>
        <taxon>Gunneridae</taxon>
        <taxon>Pentapetalae</taxon>
        <taxon>rosids</taxon>
        <taxon>fabids</taxon>
        <taxon>Fabales</taxon>
        <taxon>Fabaceae</taxon>
        <taxon>Papilionoideae</taxon>
        <taxon>50 kb inversion clade</taxon>
        <taxon>NPAAA clade</taxon>
        <taxon>Hologalegina</taxon>
        <taxon>IRL clade</taxon>
        <taxon>Trifolieae</taxon>
        <taxon>Trifolium</taxon>
    </lineage>
</organism>
<evidence type="ECO:0000313" key="2">
    <source>
        <dbReference type="EMBL" id="MCI92093.1"/>
    </source>
</evidence>
<dbReference type="EMBL" id="LXQA011290673">
    <property type="protein sequence ID" value="MCI92093.1"/>
    <property type="molecule type" value="Genomic_DNA"/>
</dbReference>
<feature type="region of interest" description="Disordered" evidence="1">
    <location>
        <begin position="1"/>
        <end position="69"/>
    </location>
</feature>
<reference evidence="2 3" key="1">
    <citation type="journal article" date="2018" name="Front. Plant Sci.">
        <title>Red Clover (Trifolium pratense) and Zigzag Clover (T. medium) - A Picture of Genomic Similarities and Differences.</title>
        <authorList>
            <person name="Dluhosova J."/>
            <person name="Istvanek J."/>
            <person name="Nedelnik J."/>
            <person name="Repkova J."/>
        </authorList>
    </citation>
    <scope>NUCLEOTIDE SEQUENCE [LARGE SCALE GENOMIC DNA]</scope>
    <source>
        <strain evidence="3">cv. 10/8</strain>
        <tissue evidence="2">Leaf</tissue>
    </source>
</reference>
<proteinExistence type="predicted"/>
<sequence>SEFVKEKDLEAQEGELTAPVTSHNELDSEGDTREDSETDEVVDTIETPEGEEEIHMEDEEPSQTVETDA</sequence>